<dbReference type="Pfam" id="PF01471">
    <property type="entry name" value="PG_binding_1"/>
    <property type="match status" value="1"/>
</dbReference>
<dbReference type="RefSeq" id="WP_072934172.1">
    <property type="nucleotide sequence ID" value="NZ_FQUG01000002.1"/>
</dbReference>
<dbReference type="GO" id="GO:0006508">
    <property type="term" value="P:proteolysis"/>
    <property type="evidence" value="ECO:0007669"/>
    <property type="project" value="UniProtKB-KW"/>
</dbReference>
<dbReference type="AlphaFoldDB" id="A0A1M4S8S2"/>
<name>A0A1M4S8S2_9FIRM</name>
<dbReference type="PANTHER" id="PTHR47053:SF1">
    <property type="entry name" value="MUREIN DD-ENDOPEPTIDASE MEPH-RELATED"/>
    <property type="match status" value="1"/>
</dbReference>
<feature type="domain" description="NlpC/P60" evidence="7">
    <location>
        <begin position="157"/>
        <end position="280"/>
    </location>
</feature>
<proteinExistence type="inferred from homology"/>
<evidence type="ECO:0000256" key="2">
    <source>
        <dbReference type="ARBA" id="ARBA00022670"/>
    </source>
</evidence>
<reference evidence="8 9" key="1">
    <citation type="submission" date="2016-11" db="EMBL/GenBank/DDBJ databases">
        <authorList>
            <person name="Jaros S."/>
            <person name="Januszkiewicz K."/>
            <person name="Wedrychowicz H."/>
        </authorList>
    </citation>
    <scope>NUCLEOTIDE SEQUENCE [LARGE SCALE GENOMIC DNA]</scope>
    <source>
        <strain evidence="8 9">DSM 10502</strain>
    </source>
</reference>
<dbReference type="InterPro" id="IPR051202">
    <property type="entry name" value="Peptidase_C40"/>
</dbReference>
<organism evidence="8 9">
    <name type="scientific">Schwartzia succinivorans DSM 10502</name>
    <dbReference type="NCBI Taxonomy" id="1123243"/>
    <lineage>
        <taxon>Bacteria</taxon>
        <taxon>Bacillati</taxon>
        <taxon>Bacillota</taxon>
        <taxon>Negativicutes</taxon>
        <taxon>Selenomonadales</taxon>
        <taxon>Selenomonadaceae</taxon>
        <taxon>Schwartzia</taxon>
    </lineage>
</organism>
<keyword evidence="6" id="KW-0732">Signal</keyword>
<dbReference type="Pfam" id="PF00877">
    <property type="entry name" value="NLPC_P60"/>
    <property type="match status" value="1"/>
</dbReference>
<feature type="compositionally biased region" description="Low complexity" evidence="5">
    <location>
        <begin position="111"/>
        <end position="137"/>
    </location>
</feature>
<feature type="signal peptide" evidence="6">
    <location>
        <begin position="1"/>
        <end position="23"/>
    </location>
</feature>
<dbReference type="Proteomes" id="UP000184404">
    <property type="component" value="Unassembled WGS sequence"/>
</dbReference>
<dbReference type="OrthoDB" id="9808890at2"/>
<keyword evidence="9" id="KW-1185">Reference proteome</keyword>
<keyword evidence="2" id="KW-0645">Protease</keyword>
<dbReference type="SUPFAM" id="SSF54001">
    <property type="entry name" value="Cysteine proteinases"/>
    <property type="match status" value="1"/>
</dbReference>
<feature type="chain" id="PRO_5009907288" evidence="6">
    <location>
        <begin position="24"/>
        <end position="281"/>
    </location>
</feature>
<evidence type="ECO:0000313" key="8">
    <source>
        <dbReference type="EMBL" id="SHE28591.1"/>
    </source>
</evidence>
<dbReference type="InterPro" id="IPR036366">
    <property type="entry name" value="PGBDSf"/>
</dbReference>
<evidence type="ECO:0000313" key="9">
    <source>
        <dbReference type="Proteomes" id="UP000184404"/>
    </source>
</evidence>
<evidence type="ECO:0000256" key="6">
    <source>
        <dbReference type="SAM" id="SignalP"/>
    </source>
</evidence>
<dbReference type="GO" id="GO:0008234">
    <property type="term" value="F:cysteine-type peptidase activity"/>
    <property type="evidence" value="ECO:0007669"/>
    <property type="project" value="UniProtKB-KW"/>
</dbReference>
<feature type="compositionally biased region" description="Basic and acidic residues" evidence="5">
    <location>
        <begin position="91"/>
        <end position="109"/>
    </location>
</feature>
<gene>
    <name evidence="8" type="ORF">SAMN02745190_00029</name>
</gene>
<dbReference type="Gene3D" id="1.10.101.10">
    <property type="entry name" value="PGBD-like superfamily/PGBD"/>
    <property type="match status" value="1"/>
</dbReference>
<dbReference type="InterPro" id="IPR038765">
    <property type="entry name" value="Papain-like_cys_pep_sf"/>
</dbReference>
<dbReference type="STRING" id="1123243.SAMN02745190_00029"/>
<feature type="region of interest" description="Disordered" evidence="5">
    <location>
        <begin position="91"/>
        <end position="150"/>
    </location>
</feature>
<protein>
    <submittedName>
        <fullName evidence="8">Cell wall-associated hydrolase, NlpC family</fullName>
    </submittedName>
</protein>
<sequence length="281" mass="30662">MKHLKAILMTAVLFFMLTAAASAAPILKQGSEGHDVRIVQQSLKDAGYNIRTVDGIFGNETYRALIAFQRDNDIKITGVVDRATWKKLKEIPSAPKKNEGSEADEKSDSGTKATPAAPAKTEKPAAPAKAEKPAAPSKTEKPVPSVKGAESSPFLDKGKVDAVIRTAKKYIGTKYVFGGTTPKGFDCSGFLQYVFKQNGYTLPRTADEQYKLGKNIKTQKELVPGDLVFFSTYEKGASHCGLYLGNGKFIHVSSSKGVRIDELNDKAYWKSHWYGGKHIVK</sequence>
<evidence type="ECO:0000259" key="7">
    <source>
        <dbReference type="PROSITE" id="PS51935"/>
    </source>
</evidence>
<dbReference type="InterPro" id="IPR002477">
    <property type="entry name" value="Peptidoglycan-bd-like"/>
</dbReference>
<keyword evidence="3 8" id="KW-0378">Hydrolase</keyword>
<dbReference type="SUPFAM" id="SSF47090">
    <property type="entry name" value="PGBD-like"/>
    <property type="match status" value="1"/>
</dbReference>
<accession>A0A1M4S8S2</accession>
<dbReference type="InterPro" id="IPR036365">
    <property type="entry name" value="PGBD-like_sf"/>
</dbReference>
<dbReference type="InterPro" id="IPR000064">
    <property type="entry name" value="NLP_P60_dom"/>
</dbReference>
<comment type="similarity">
    <text evidence="1">Belongs to the peptidase C40 family.</text>
</comment>
<dbReference type="PROSITE" id="PS51935">
    <property type="entry name" value="NLPC_P60"/>
    <property type="match status" value="1"/>
</dbReference>
<keyword evidence="4" id="KW-0788">Thiol protease</keyword>
<evidence type="ECO:0000256" key="4">
    <source>
        <dbReference type="ARBA" id="ARBA00022807"/>
    </source>
</evidence>
<dbReference type="PANTHER" id="PTHR47053">
    <property type="entry name" value="MUREIN DD-ENDOPEPTIDASE MEPH-RELATED"/>
    <property type="match status" value="1"/>
</dbReference>
<evidence type="ECO:0000256" key="1">
    <source>
        <dbReference type="ARBA" id="ARBA00007074"/>
    </source>
</evidence>
<evidence type="ECO:0000256" key="3">
    <source>
        <dbReference type="ARBA" id="ARBA00022801"/>
    </source>
</evidence>
<evidence type="ECO:0000256" key="5">
    <source>
        <dbReference type="SAM" id="MobiDB-lite"/>
    </source>
</evidence>
<dbReference type="Gene3D" id="3.90.1720.10">
    <property type="entry name" value="endopeptidase domain like (from Nostoc punctiforme)"/>
    <property type="match status" value="1"/>
</dbReference>
<dbReference type="EMBL" id="FQUG01000002">
    <property type="protein sequence ID" value="SHE28591.1"/>
    <property type="molecule type" value="Genomic_DNA"/>
</dbReference>